<dbReference type="Proteomes" id="UP001501585">
    <property type="component" value="Unassembled WGS sequence"/>
</dbReference>
<name>A0ABP5EUE3_9ACTN</name>
<protein>
    <submittedName>
        <fullName evidence="1">Uncharacterized protein</fullName>
    </submittedName>
</protein>
<comment type="caution">
    <text evidence="1">The sequence shown here is derived from an EMBL/GenBank/DDBJ whole genome shotgun (WGS) entry which is preliminary data.</text>
</comment>
<sequence>MCTGTWTEQTAEGGYYRSARNLGAIQLLIDPTGRRMSGKWAGFSKDSDINTGPWDLIFLDQAASKTTPYKYDRKPSDSPDGSMAMA</sequence>
<reference evidence="2" key="1">
    <citation type="journal article" date="2019" name="Int. J. Syst. Evol. Microbiol.">
        <title>The Global Catalogue of Microorganisms (GCM) 10K type strain sequencing project: providing services to taxonomists for standard genome sequencing and annotation.</title>
        <authorList>
            <consortium name="The Broad Institute Genomics Platform"/>
            <consortium name="The Broad Institute Genome Sequencing Center for Infectious Disease"/>
            <person name="Wu L."/>
            <person name="Ma J."/>
        </authorList>
    </citation>
    <scope>NUCLEOTIDE SEQUENCE [LARGE SCALE GENOMIC DNA]</scope>
    <source>
        <strain evidence="2">JCM 15313</strain>
    </source>
</reference>
<evidence type="ECO:0000313" key="2">
    <source>
        <dbReference type="Proteomes" id="UP001501585"/>
    </source>
</evidence>
<dbReference type="EMBL" id="BAAAPC010000018">
    <property type="protein sequence ID" value="GAA2008240.1"/>
    <property type="molecule type" value="Genomic_DNA"/>
</dbReference>
<organism evidence="1 2">
    <name type="scientific">Nocardiopsis rhodophaea</name>
    <dbReference type="NCBI Taxonomy" id="280238"/>
    <lineage>
        <taxon>Bacteria</taxon>
        <taxon>Bacillati</taxon>
        <taxon>Actinomycetota</taxon>
        <taxon>Actinomycetes</taxon>
        <taxon>Streptosporangiales</taxon>
        <taxon>Nocardiopsidaceae</taxon>
        <taxon>Nocardiopsis</taxon>
    </lineage>
</organism>
<accession>A0ABP5EUE3</accession>
<evidence type="ECO:0000313" key="1">
    <source>
        <dbReference type="EMBL" id="GAA2008240.1"/>
    </source>
</evidence>
<keyword evidence="2" id="KW-1185">Reference proteome</keyword>
<proteinExistence type="predicted"/>
<gene>
    <name evidence="1" type="ORF">GCM10009799_39860</name>
</gene>